<dbReference type="SUPFAM" id="SSF46942">
    <property type="entry name" value="Elongation factor TFIIS domain 2"/>
    <property type="match status" value="1"/>
</dbReference>
<dbReference type="Ensembl" id="ENSECRT00000017746.1">
    <property type="protein sequence ID" value="ENSECRP00000017406.1"/>
    <property type="gene ID" value="ENSECRG00000011624.1"/>
</dbReference>
<dbReference type="Gene3D" id="1.20.930.10">
    <property type="entry name" value="Conserved domain common to transcription factors TFIIS, elongin A, CRSP70"/>
    <property type="match status" value="1"/>
</dbReference>
<dbReference type="GO" id="GO:0006351">
    <property type="term" value="P:DNA-templated transcription"/>
    <property type="evidence" value="ECO:0007669"/>
    <property type="project" value="InterPro"/>
</dbReference>
<evidence type="ECO:0000259" key="3">
    <source>
        <dbReference type="PROSITE" id="PS51321"/>
    </source>
</evidence>
<dbReference type="InterPro" id="IPR036575">
    <property type="entry name" value="TFIIS_cen_dom_sf"/>
</dbReference>
<feature type="domain" description="TFIIS N-terminal" evidence="2">
    <location>
        <begin position="5"/>
        <end position="82"/>
    </location>
</feature>
<dbReference type="GO" id="GO:0005634">
    <property type="term" value="C:nucleus"/>
    <property type="evidence" value="ECO:0007669"/>
    <property type="project" value="UniProtKB-SubCell"/>
</dbReference>
<dbReference type="AlphaFoldDB" id="A0A8C4XAV0"/>
<sequence length="385" mass="43471">MPDTKEISNLAYSIEKQLGENNPNNILVLLEDIEKAHLTLAQLQETNIVKALYHVLRTCSDVFLKRKAKSLLSKWKKLFNNTLHQISYQNENKFCVMGDGMQDTHTNPVGKSSDSGSGDIIHNIGSSVCTLVHHHDEVCFTSEQKCFHPEKMLCSGVKDEENKQPVENILKDSVVSASHHIELMSQAIIPAEALPTINDVSTMKFENSLLRSKCAELIFQAIASEEADVTKIQDMSIKIEQNIFNLHGNNDKKYKACIRSKIANLKNPRTPHLRQSLLCGQLSPKSFAEMSVDEMACDELKQLRATYTKHGINEHQIPQGVEGTRTNKVKCRRCENFDCSVTVINRGTLFLPSWVKTGNPDEQMMTFVTCNECGEKWYNNGWICL</sequence>
<reference evidence="4" key="2">
    <citation type="submission" date="2025-08" db="UniProtKB">
        <authorList>
            <consortium name="Ensembl"/>
        </authorList>
    </citation>
    <scope>IDENTIFICATION</scope>
</reference>
<dbReference type="Gene3D" id="1.10.472.30">
    <property type="entry name" value="Transcription elongation factor S-II, central domain"/>
    <property type="match status" value="1"/>
</dbReference>
<evidence type="ECO:0000259" key="2">
    <source>
        <dbReference type="PROSITE" id="PS51319"/>
    </source>
</evidence>
<evidence type="ECO:0000256" key="1">
    <source>
        <dbReference type="PROSITE-ProRule" id="PRU00649"/>
    </source>
</evidence>
<dbReference type="GeneTree" id="ENSGT00940000162067"/>
<reference evidence="4" key="1">
    <citation type="submission" date="2021-06" db="EMBL/GenBank/DDBJ databases">
        <authorList>
            <consortium name="Wellcome Sanger Institute Data Sharing"/>
        </authorList>
    </citation>
    <scope>NUCLEOTIDE SEQUENCE [LARGE SCALE GENOMIC DNA]</scope>
</reference>
<keyword evidence="1" id="KW-0539">Nucleus</keyword>
<dbReference type="InterPro" id="IPR035100">
    <property type="entry name" value="TF_IIS-typ"/>
</dbReference>
<dbReference type="InterPro" id="IPR017923">
    <property type="entry name" value="TFIIS_N"/>
</dbReference>
<dbReference type="Pfam" id="PF08711">
    <property type="entry name" value="Med26"/>
    <property type="match status" value="1"/>
</dbReference>
<dbReference type="SUPFAM" id="SSF47676">
    <property type="entry name" value="Conserved domain common to transcription factors TFIIS, elongin A, CRSP70"/>
    <property type="match status" value="1"/>
</dbReference>
<accession>A0A8C4XAV0</accession>
<dbReference type="PROSITE" id="PS51319">
    <property type="entry name" value="TFIIS_N"/>
    <property type="match status" value="1"/>
</dbReference>
<dbReference type="SMART" id="SM00510">
    <property type="entry name" value="TFS2M"/>
    <property type="match status" value="1"/>
</dbReference>
<proteinExistence type="predicted"/>
<organism evidence="4 5">
    <name type="scientific">Erpetoichthys calabaricus</name>
    <name type="common">Rope fish</name>
    <name type="synonym">Calamoichthys calabaricus</name>
    <dbReference type="NCBI Taxonomy" id="27687"/>
    <lineage>
        <taxon>Eukaryota</taxon>
        <taxon>Metazoa</taxon>
        <taxon>Chordata</taxon>
        <taxon>Craniata</taxon>
        <taxon>Vertebrata</taxon>
        <taxon>Euteleostomi</taxon>
        <taxon>Actinopterygii</taxon>
        <taxon>Polypteriformes</taxon>
        <taxon>Polypteridae</taxon>
        <taxon>Erpetoichthys</taxon>
    </lineage>
</organism>
<comment type="subcellular location">
    <subcellularLocation>
        <location evidence="1">Nucleus</location>
    </subcellularLocation>
</comment>
<dbReference type="SUPFAM" id="SSF57783">
    <property type="entry name" value="Zinc beta-ribbon"/>
    <property type="match status" value="1"/>
</dbReference>
<dbReference type="InterPro" id="IPR003618">
    <property type="entry name" value="TFIIS_cen_dom"/>
</dbReference>
<evidence type="ECO:0000313" key="4">
    <source>
        <dbReference type="Ensembl" id="ENSECRP00000017406.1"/>
    </source>
</evidence>
<dbReference type="Gene3D" id="2.20.25.10">
    <property type="match status" value="1"/>
</dbReference>
<dbReference type="Pfam" id="PF07500">
    <property type="entry name" value="TFIIS_M"/>
    <property type="match status" value="1"/>
</dbReference>
<keyword evidence="5" id="KW-1185">Reference proteome</keyword>
<feature type="domain" description="TFIIS central" evidence="3">
    <location>
        <begin position="210"/>
        <end position="323"/>
    </location>
</feature>
<dbReference type="PROSITE" id="PS51321">
    <property type="entry name" value="TFIIS_CENTRAL"/>
    <property type="match status" value="1"/>
</dbReference>
<dbReference type="Proteomes" id="UP000694620">
    <property type="component" value="Chromosome 4"/>
</dbReference>
<dbReference type="PIRSF" id="PIRSF006704">
    <property type="entry name" value="TF_IIS"/>
    <property type="match status" value="1"/>
</dbReference>
<dbReference type="InterPro" id="IPR035441">
    <property type="entry name" value="TFIIS/LEDGF_dom_sf"/>
</dbReference>
<reference evidence="4" key="3">
    <citation type="submission" date="2025-09" db="UniProtKB">
        <authorList>
            <consortium name="Ensembl"/>
        </authorList>
    </citation>
    <scope>IDENTIFICATION</scope>
</reference>
<protein>
    <submittedName>
        <fullName evidence="4">Transcription elongation factor A N-terminal and central domain containing</fullName>
    </submittedName>
</protein>
<dbReference type="PANTHER" id="PTHR11477:SF7">
    <property type="entry name" value="TRANSCRIPTION ELONGATION FACTOR A N-TERMINAL AND CENTRAL DOMAIN-CONTAINING PROTEIN"/>
    <property type="match status" value="1"/>
</dbReference>
<evidence type="ECO:0000313" key="5">
    <source>
        <dbReference type="Proteomes" id="UP000694620"/>
    </source>
</evidence>
<gene>
    <name evidence="4" type="primary">TCEANC</name>
</gene>
<dbReference type="PANTHER" id="PTHR11477">
    <property type="entry name" value="TRANSCRIPTION FACTOR S-II ZINC FINGER DOMAIN-CONTAINING PROTEIN"/>
    <property type="match status" value="1"/>
</dbReference>
<name>A0A8C4XAV0_ERPCA</name>
<dbReference type="OrthoDB" id="44867at2759"/>